<dbReference type="EMBL" id="JAHUTJ010036169">
    <property type="protein sequence ID" value="MED6278751.1"/>
    <property type="molecule type" value="Genomic_DNA"/>
</dbReference>
<accession>A0ABU7DUK5</accession>
<keyword evidence="2" id="KW-1185">Reference proteome</keyword>
<evidence type="ECO:0000313" key="1">
    <source>
        <dbReference type="EMBL" id="MED6278751.1"/>
    </source>
</evidence>
<dbReference type="Proteomes" id="UP001352852">
    <property type="component" value="Unassembled WGS sequence"/>
</dbReference>
<reference evidence="1 2" key="1">
    <citation type="submission" date="2021-06" db="EMBL/GenBank/DDBJ databases">
        <authorList>
            <person name="Palmer J.M."/>
        </authorList>
    </citation>
    <scope>NUCLEOTIDE SEQUENCE [LARGE SCALE GENOMIC DNA]</scope>
    <source>
        <strain evidence="1 2">CL_MEX2019</strain>
        <tissue evidence="1">Muscle</tissue>
    </source>
</reference>
<comment type="caution">
    <text evidence="1">The sequence shown here is derived from an EMBL/GenBank/DDBJ whole genome shotgun (WGS) entry which is preliminary data.</text>
</comment>
<proteinExistence type="predicted"/>
<gene>
    <name evidence="1" type="ORF">CHARACLAT_027144</name>
</gene>
<protein>
    <submittedName>
        <fullName evidence="1">Uncharacterized protein</fullName>
    </submittedName>
</protein>
<sequence>MGCTTSAVVFDGLRTVLERNCSGYICKEAAEPAGPSDAERALSRRESRIIPTPRILKQVHESRSGRLEPPDCLTFLKKVCRVEGVFLQQESELIHFGIIFLGCY</sequence>
<organism evidence="1 2">
    <name type="scientific">Characodon lateralis</name>
    <dbReference type="NCBI Taxonomy" id="208331"/>
    <lineage>
        <taxon>Eukaryota</taxon>
        <taxon>Metazoa</taxon>
        <taxon>Chordata</taxon>
        <taxon>Craniata</taxon>
        <taxon>Vertebrata</taxon>
        <taxon>Euteleostomi</taxon>
        <taxon>Actinopterygii</taxon>
        <taxon>Neopterygii</taxon>
        <taxon>Teleostei</taxon>
        <taxon>Neoteleostei</taxon>
        <taxon>Acanthomorphata</taxon>
        <taxon>Ovalentaria</taxon>
        <taxon>Atherinomorphae</taxon>
        <taxon>Cyprinodontiformes</taxon>
        <taxon>Goodeidae</taxon>
        <taxon>Characodon</taxon>
    </lineage>
</organism>
<evidence type="ECO:0000313" key="2">
    <source>
        <dbReference type="Proteomes" id="UP001352852"/>
    </source>
</evidence>
<name>A0ABU7DUK5_9TELE</name>